<dbReference type="InterPro" id="IPR053187">
    <property type="entry name" value="Notoamide_regulator"/>
</dbReference>
<evidence type="ECO:0000313" key="4">
    <source>
        <dbReference type="EMBL" id="KXJ84762.1"/>
    </source>
</evidence>
<dbReference type="Gene3D" id="4.10.240.10">
    <property type="entry name" value="Zn(2)-C6 fungal-type DNA-binding domain"/>
    <property type="match status" value="1"/>
</dbReference>
<evidence type="ECO:0000259" key="3">
    <source>
        <dbReference type="PROSITE" id="PS50048"/>
    </source>
</evidence>
<organism evidence="4 5">
    <name type="scientific">Microdochium bolleyi</name>
    <dbReference type="NCBI Taxonomy" id="196109"/>
    <lineage>
        <taxon>Eukaryota</taxon>
        <taxon>Fungi</taxon>
        <taxon>Dikarya</taxon>
        <taxon>Ascomycota</taxon>
        <taxon>Pezizomycotina</taxon>
        <taxon>Sordariomycetes</taxon>
        <taxon>Xylariomycetidae</taxon>
        <taxon>Xylariales</taxon>
        <taxon>Microdochiaceae</taxon>
        <taxon>Microdochium</taxon>
    </lineage>
</organism>
<dbReference type="PANTHER" id="PTHR47256">
    <property type="entry name" value="ZN(II)2CYS6 TRANSCRIPTION FACTOR (EUROFUNG)-RELATED"/>
    <property type="match status" value="1"/>
</dbReference>
<keyword evidence="5" id="KW-1185">Reference proteome</keyword>
<dbReference type="Pfam" id="PF04082">
    <property type="entry name" value="Fungal_trans"/>
    <property type="match status" value="1"/>
</dbReference>
<dbReference type="SUPFAM" id="SSF57701">
    <property type="entry name" value="Zn2/Cys6 DNA-binding domain"/>
    <property type="match status" value="1"/>
</dbReference>
<evidence type="ECO:0000256" key="1">
    <source>
        <dbReference type="ARBA" id="ARBA00022723"/>
    </source>
</evidence>
<dbReference type="InterPro" id="IPR001138">
    <property type="entry name" value="Zn2Cys6_DnaBD"/>
</dbReference>
<dbReference type="SMART" id="SM00066">
    <property type="entry name" value="GAL4"/>
    <property type="match status" value="1"/>
</dbReference>
<dbReference type="CDD" id="cd00067">
    <property type="entry name" value="GAL4"/>
    <property type="match status" value="1"/>
</dbReference>
<dbReference type="STRING" id="196109.A0A136IIL7"/>
<dbReference type="PANTHER" id="PTHR47256:SF1">
    <property type="entry name" value="ZN(II)2CYS6 TRANSCRIPTION FACTOR (EUROFUNG)"/>
    <property type="match status" value="1"/>
</dbReference>
<dbReference type="GO" id="GO:0000981">
    <property type="term" value="F:DNA-binding transcription factor activity, RNA polymerase II-specific"/>
    <property type="evidence" value="ECO:0007669"/>
    <property type="project" value="InterPro"/>
</dbReference>
<sequence length="570" mass="64185">MATDPSSSSRRLLRPLLPRLRFDQAVAPPDSDEPHPRRVNAACEPCRARKVKCNARRPSCSKCVVHQYECVYDTAPAERRSDALKRKLGDMESQRDAYKKLFDALKTKSEAEAADIFRRVRRVADIDAILRYYTFPYLRQMPAFLLRNRPYAESLIYRSTSQALLAEPVTGLPAPGSVRMALLDDDPYLAPYHAAEIVDPCFGFAKAADWASVVDDDRFFVTLLKAYFQVTHPFWPVFHKDCFLDHLVSSQHQFCSPLVNAVLAAACHEAPVIANRADFWDPQSLECRLLNESRRLFELEMSLPAKLSTVQAGVVISIANDANGCDDVGNTFLVQAVTCATELDLSSAPDPTLGRRAAVSRTFTAWGLFSMQSVYRFHVFMSPLIVSPPQAPLPDPETDEGCMHYYRVVDVNPQHILTSAKNCMELLLRLYFLHHGFELFEMFLIHLILHTGFINLKEHLATAKTANSNSGSPRGTSNMIPSDLEQDRWSLIVLAAKGLHDQALNCYLVEAIFVIFKDNMRAENLWHMHGLLCTSEREDYDARRSLVAVQLRSAWPGGDFDLDGDVERSG</sequence>
<feature type="domain" description="Zn(2)-C6 fungal-type" evidence="3">
    <location>
        <begin position="42"/>
        <end position="72"/>
    </location>
</feature>
<protein>
    <recommendedName>
        <fullName evidence="3">Zn(2)-C6 fungal-type domain-containing protein</fullName>
    </recommendedName>
</protein>
<keyword evidence="1" id="KW-0479">Metal-binding</keyword>
<evidence type="ECO:0000256" key="2">
    <source>
        <dbReference type="ARBA" id="ARBA00023242"/>
    </source>
</evidence>
<dbReference type="EMBL" id="KQ964335">
    <property type="protein sequence ID" value="KXJ84762.1"/>
    <property type="molecule type" value="Genomic_DNA"/>
</dbReference>
<dbReference type="AlphaFoldDB" id="A0A136IIL7"/>
<dbReference type="CDD" id="cd12148">
    <property type="entry name" value="fungal_TF_MHR"/>
    <property type="match status" value="1"/>
</dbReference>
<dbReference type="Proteomes" id="UP000070501">
    <property type="component" value="Unassembled WGS sequence"/>
</dbReference>
<dbReference type="InterPro" id="IPR007219">
    <property type="entry name" value="XnlR_reg_dom"/>
</dbReference>
<dbReference type="PROSITE" id="PS50048">
    <property type="entry name" value="ZN2_CY6_FUNGAL_2"/>
    <property type="match status" value="1"/>
</dbReference>
<dbReference type="GO" id="GO:0008270">
    <property type="term" value="F:zinc ion binding"/>
    <property type="evidence" value="ECO:0007669"/>
    <property type="project" value="InterPro"/>
</dbReference>
<dbReference type="GO" id="GO:0006351">
    <property type="term" value="P:DNA-templated transcription"/>
    <property type="evidence" value="ECO:0007669"/>
    <property type="project" value="InterPro"/>
</dbReference>
<name>A0A136IIL7_9PEZI</name>
<keyword evidence="2" id="KW-0539">Nucleus</keyword>
<dbReference type="PROSITE" id="PS00463">
    <property type="entry name" value="ZN2_CY6_FUNGAL_1"/>
    <property type="match status" value="1"/>
</dbReference>
<dbReference type="InParanoid" id="A0A136IIL7"/>
<accession>A0A136IIL7</accession>
<reference evidence="5" key="1">
    <citation type="submission" date="2016-02" db="EMBL/GenBank/DDBJ databases">
        <title>Draft genome sequence of Microdochium bolleyi, a fungal endophyte of beachgrass.</title>
        <authorList>
            <consortium name="DOE Joint Genome Institute"/>
            <person name="David A.S."/>
            <person name="May G."/>
            <person name="Haridas S."/>
            <person name="Lim J."/>
            <person name="Wang M."/>
            <person name="Labutti K."/>
            <person name="Lipzen A."/>
            <person name="Barry K."/>
            <person name="Grigoriev I.V."/>
        </authorList>
    </citation>
    <scope>NUCLEOTIDE SEQUENCE [LARGE SCALE GENOMIC DNA]</scope>
    <source>
        <strain evidence="5">J235TASD1</strain>
    </source>
</reference>
<dbReference type="Pfam" id="PF00172">
    <property type="entry name" value="Zn_clus"/>
    <property type="match status" value="1"/>
</dbReference>
<proteinExistence type="predicted"/>
<dbReference type="GO" id="GO:0003677">
    <property type="term" value="F:DNA binding"/>
    <property type="evidence" value="ECO:0007669"/>
    <property type="project" value="InterPro"/>
</dbReference>
<dbReference type="OrthoDB" id="426882at2759"/>
<evidence type="ECO:0000313" key="5">
    <source>
        <dbReference type="Proteomes" id="UP000070501"/>
    </source>
</evidence>
<dbReference type="InterPro" id="IPR036864">
    <property type="entry name" value="Zn2-C6_fun-type_DNA-bd_sf"/>
</dbReference>
<gene>
    <name evidence="4" type="ORF">Micbo1qcDRAFT_210440</name>
</gene>